<proteinExistence type="predicted"/>
<feature type="compositionally biased region" description="Polar residues" evidence="1">
    <location>
        <begin position="22"/>
        <end position="31"/>
    </location>
</feature>
<evidence type="ECO:0000313" key="2">
    <source>
        <dbReference type="EMBL" id="KKL07492.1"/>
    </source>
</evidence>
<dbReference type="AlphaFoldDB" id="A0A0F9B144"/>
<sequence>MPKDWYKNYEDRAEDREEARRNQVTASSTPESVPPKAAGKPCATVDTGSGGAVRHKGF</sequence>
<reference evidence="2" key="1">
    <citation type="journal article" date="2015" name="Nature">
        <title>Complex archaea that bridge the gap between prokaryotes and eukaryotes.</title>
        <authorList>
            <person name="Spang A."/>
            <person name="Saw J.H."/>
            <person name="Jorgensen S.L."/>
            <person name="Zaremba-Niedzwiedzka K."/>
            <person name="Martijn J."/>
            <person name="Lind A.E."/>
            <person name="van Eijk R."/>
            <person name="Schleper C."/>
            <person name="Guy L."/>
            <person name="Ettema T.J."/>
        </authorList>
    </citation>
    <scope>NUCLEOTIDE SEQUENCE</scope>
</reference>
<comment type="caution">
    <text evidence="2">The sequence shown here is derived from an EMBL/GenBank/DDBJ whole genome shotgun (WGS) entry which is preliminary data.</text>
</comment>
<feature type="compositionally biased region" description="Basic and acidic residues" evidence="1">
    <location>
        <begin position="1"/>
        <end position="21"/>
    </location>
</feature>
<evidence type="ECO:0000256" key="1">
    <source>
        <dbReference type="SAM" id="MobiDB-lite"/>
    </source>
</evidence>
<gene>
    <name evidence="2" type="ORF">LCGC14_2585480</name>
</gene>
<name>A0A0F9B144_9ZZZZ</name>
<protein>
    <submittedName>
        <fullName evidence="2">Uncharacterized protein</fullName>
    </submittedName>
</protein>
<dbReference type="EMBL" id="LAZR01043271">
    <property type="protein sequence ID" value="KKL07492.1"/>
    <property type="molecule type" value="Genomic_DNA"/>
</dbReference>
<accession>A0A0F9B144</accession>
<organism evidence="2">
    <name type="scientific">marine sediment metagenome</name>
    <dbReference type="NCBI Taxonomy" id="412755"/>
    <lineage>
        <taxon>unclassified sequences</taxon>
        <taxon>metagenomes</taxon>
        <taxon>ecological metagenomes</taxon>
    </lineage>
</organism>
<feature type="region of interest" description="Disordered" evidence="1">
    <location>
        <begin position="1"/>
        <end position="58"/>
    </location>
</feature>